<evidence type="ECO:0000313" key="1">
    <source>
        <dbReference type="EMBL" id="KAK3065381.1"/>
    </source>
</evidence>
<dbReference type="Proteomes" id="UP001186974">
    <property type="component" value="Unassembled WGS sequence"/>
</dbReference>
<protein>
    <submittedName>
        <fullName evidence="1">Uncharacterized protein</fullName>
    </submittedName>
</protein>
<organism evidence="1 2">
    <name type="scientific">Coniosporium uncinatum</name>
    <dbReference type="NCBI Taxonomy" id="93489"/>
    <lineage>
        <taxon>Eukaryota</taxon>
        <taxon>Fungi</taxon>
        <taxon>Dikarya</taxon>
        <taxon>Ascomycota</taxon>
        <taxon>Pezizomycotina</taxon>
        <taxon>Dothideomycetes</taxon>
        <taxon>Dothideomycetes incertae sedis</taxon>
        <taxon>Coniosporium</taxon>
    </lineage>
</organism>
<reference evidence="1" key="1">
    <citation type="submission" date="2024-09" db="EMBL/GenBank/DDBJ databases">
        <title>Black Yeasts Isolated from many extreme environments.</title>
        <authorList>
            <person name="Coleine C."/>
            <person name="Stajich J.E."/>
            <person name="Selbmann L."/>
        </authorList>
    </citation>
    <scope>NUCLEOTIDE SEQUENCE</scope>
    <source>
        <strain evidence="1">CCFEE 5737</strain>
    </source>
</reference>
<sequence>MCEDYSEDEEHDLSDCCLDVDNSFVDPMARTKQTARRSGGDEVEEPIDLVAPPGGWMAKGTKSEIRNLYKGPPDKNGHRAWTVSYPDDLDEPVENPDSAQYALVVRNEHCYDGRRKLKASCIMIQSPLIKTVLGKVLKGYPGITTSLDRLQFNAPFEPFVHRWEKLIEARESGTDIDTKNHINLLYDVLEDELREDIREKEDLIKNGVVTFDCLWQIFEPGMVVYSEDDNQHRAYKLQNGNYASDACGRYYQLNVQYVDYDGEKFGLCGTRLSIRAFGGTAPITKLPAFPLEYHPHEEKAKASMIKRGKLFEEYAGYHFKAYDGIALGPGFCGMIKYTVNSRIIIDTYAYNRFCPNRKVSLSRFSQSNEVSYDDDDNDDDCYDYYDDEDNLNTDDTSPKPRRKQLEAETPPLTPDQLLTATHTLRGYSLKDKKWLLFNIASVQPIVWNDRAFDSLVAPPEQKDLILAFAQTQADQAKKNRGRDSFDDVIQGKGRGIIMLLSGPPGVGKTLTAESVAEQMQVPLYTMSAGDLGTEPQGVEAALGNILEMNTKWNAVLLLDEADVFLEARSAHDLERNKLVSIFLRLLEYYEGILFLTTNRVDNIDAAFESRIHLSLQYDELDFYSRRVVWTTFLARSVKDAAPFSDEQIDALATRGLNGRQIKNVLKTAQLLATKKGEGLAWAHVDVVLRLREQNGGSAGKRKIGEVNGVNGGADR</sequence>
<proteinExistence type="predicted"/>
<name>A0ACC3DD19_9PEZI</name>
<evidence type="ECO:0000313" key="2">
    <source>
        <dbReference type="Proteomes" id="UP001186974"/>
    </source>
</evidence>
<comment type="caution">
    <text evidence="1">The sequence shown here is derived from an EMBL/GenBank/DDBJ whole genome shotgun (WGS) entry which is preliminary data.</text>
</comment>
<accession>A0ACC3DD19</accession>
<dbReference type="EMBL" id="JAWDJW010006337">
    <property type="protein sequence ID" value="KAK3065381.1"/>
    <property type="molecule type" value="Genomic_DNA"/>
</dbReference>
<gene>
    <name evidence="1" type="ORF">LTS18_011904</name>
</gene>
<keyword evidence="2" id="KW-1185">Reference proteome</keyword>